<evidence type="ECO:0000313" key="2">
    <source>
        <dbReference type="Proteomes" id="UP000011585"/>
    </source>
</evidence>
<name>L9USP3_HALBP</name>
<comment type="caution">
    <text evidence="1">The sequence shown here is derived from an EMBL/GenBank/DDBJ whole genome shotgun (WGS) entry which is preliminary data.</text>
</comment>
<evidence type="ECO:0008006" key="3">
    <source>
        <dbReference type="Google" id="ProtNLM"/>
    </source>
</evidence>
<dbReference type="PATRIC" id="fig|469382.19.peg.1800"/>
<accession>L9USP3</accession>
<dbReference type="GO" id="GO:0015035">
    <property type="term" value="F:protein-disulfide reductase activity"/>
    <property type="evidence" value="ECO:0007669"/>
    <property type="project" value="InterPro"/>
</dbReference>
<gene>
    <name evidence="1" type="ORF">C499_09177</name>
</gene>
<organism evidence="1 2">
    <name type="scientific">Halogeometricum borinquense (strain ATCC 700274 / DSM 11551 / JCM 10706 / KCTC 4070 / PR3)</name>
    <dbReference type="NCBI Taxonomy" id="469382"/>
    <lineage>
        <taxon>Archaea</taxon>
        <taxon>Methanobacteriati</taxon>
        <taxon>Methanobacteriota</taxon>
        <taxon>Stenosarchaea group</taxon>
        <taxon>Halobacteria</taxon>
        <taxon>Halobacteriales</taxon>
        <taxon>Haloferacaceae</taxon>
        <taxon>Halogeometricum</taxon>
    </lineage>
</organism>
<dbReference type="Proteomes" id="UP000011585">
    <property type="component" value="Unassembled WGS sequence"/>
</dbReference>
<dbReference type="InterPro" id="IPR007263">
    <property type="entry name" value="DCC1-like"/>
</dbReference>
<sequence>MEGMCLAPIWHSMTDAVLVYDDDCGFCTWWADFLEARSDLRIVGFSALDPSLRDRLPPDYESCSHLVTDDAVYSCGASIEEAMLRTDLGSGARPIVRSLRSVGLYRDVREWGYRHVAHNRSLWGKLLSKHPPAREAATSEDEAKADDPS</sequence>
<evidence type="ECO:0000313" key="1">
    <source>
        <dbReference type="EMBL" id="ELY27731.1"/>
    </source>
</evidence>
<dbReference type="AlphaFoldDB" id="L9USP3"/>
<proteinExistence type="predicted"/>
<dbReference type="Pfam" id="PF04134">
    <property type="entry name" value="DCC1-like"/>
    <property type="match status" value="1"/>
</dbReference>
<dbReference type="EMBL" id="AOHT01000032">
    <property type="protein sequence ID" value="ELY27731.1"/>
    <property type="molecule type" value="Genomic_DNA"/>
</dbReference>
<reference evidence="1 2" key="1">
    <citation type="journal article" date="2014" name="PLoS Genet.">
        <title>Phylogenetically driven sequencing of extremely halophilic archaea reveals strategies for static and dynamic osmo-response.</title>
        <authorList>
            <person name="Becker E.A."/>
            <person name="Seitzer P.M."/>
            <person name="Tritt A."/>
            <person name="Larsen D."/>
            <person name="Krusor M."/>
            <person name="Yao A.I."/>
            <person name="Wu D."/>
            <person name="Madern D."/>
            <person name="Eisen J.A."/>
            <person name="Darling A.E."/>
            <person name="Facciotti M.T."/>
        </authorList>
    </citation>
    <scope>NUCLEOTIDE SEQUENCE [LARGE SCALE GENOMIC DNA]</scope>
    <source>
        <strain evidence="1 2">DSM 11551</strain>
    </source>
</reference>
<protein>
    <recommendedName>
        <fullName evidence="3">DUF393 domain-containing protein</fullName>
    </recommendedName>
</protein>